<dbReference type="PANTHER" id="PTHR10366:SF564">
    <property type="entry name" value="STEROL-4-ALPHA-CARBOXYLATE 3-DEHYDROGENASE, DECARBOXYLATING"/>
    <property type="match status" value="1"/>
</dbReference>
<proteinExistence type="evidence at transcript level"/>
<accession>A0A678MY31</accession>
<dbReference type="Pfam" id="PF01370">
    <property type="entry name" value="Epimerase"/>
    <property type="match status" value="1"/>
</dbReference>
<dbReference type="EMBL" id="GU980197">
    <property type="protein sequence ID" value="ADR32207.1"/>
    <property type="molecule type" value="mRNA"/>
</dbReference>
<organism evidence="4">
    <name type="scientific">Tricholoma matsutake</name>
    <name type="common">Matsutake mushroom</name>
    <name type="synonym">Tricholoma nauseosum</name>
    <dbReference type="NCBI Taxonomy" id="40145"/>
    <lineage>
        <taxon>Eukaryota</taxon>
        <taxon>Fungi</taxon>
        <taxon>Dikarya</taxon>
        <taxon>Basidiomycota</taxon>
        <taxon>Agaricomycotina</taxon>
        <taxon>Agaricomycetes</taxon>
        <taxon>Agaricomycetidae</taxon>
        <taxon>Agaricales</taxon>
        <taxon>Tricholomatineae</taxon>
        <taxon>Tricholomataceae</taxon>
        <taxon>Tricholoma</taxon>
    </lineage>
</organism>
<evidence type="ECO:0000259" key="3">
    <source>
        <dbReference type="Pfam" id="PF01370"/>
    </source>
</evidence>
<dbReference type="InterPro" id="IPR036291">
    <property type="entry name" value="NAD(P)-bd_dom_sf"/>
</dbReference>
<reference evidence="4" key="1">
    <citation type="submission" date="2010-03" db="EMBL/GenBank/DDBJ databases">
        <title>Genes related with phenylpropanoid pathway from Tricholoma matsutake.</title>
        <authorList>
            <person name="Yoon H."/>
            <person name="Kim J.-G."/>
        </authorList>
    </citation>
    <scope>NUCLEOTIDE SEQUENCE</scope>
</reference>
<dbReference type="Gene3D" id="3.40.50.720">
    <property type="entry name" value="NAD(P)-binding Rossmann-like Domain"/>
    <property type="match status" value="1"/>
</dbReference>
<dbReference type="SUPFAM" id="SSF51735">
    <property type="entry name" value="NAD(P)-binding Rossmann-fold domains"/>
    <property type="match status" value="1"/>
</dbReference>
<evidence type="ECO:0000256" key="2">
    <source>
        <dbReference type="ARBA" id="ARBA00023445"/>
    </source>
</evidence>
<evidence type="ECO:0000256" key="1">
    <source>
        <dbReference type="ARBA" id="ARBA00023002"/>
    </source>
</evidence>
<feature type="domain" description="NAD-dependent epimerase/dehydratase" evidence="3">
    <location>
        <begin position="44"/>
        <end position="286"/>
    </location>
</feature>
<comment type="similarity">
    <text evidence="2">Belongs to the NAD(P)-dependent epimerase/dehydratase family. Dihydroflavonol-4-reductase subfamily.</text>
</comment>
<dbReference type="InterPro" id="IPR001509">
    <property type="entry name" value="Epimerase_deHydtase"/>
</dbReference>
<sequence length="371" mass="40312">MSKTTANSLRILTSFAGIKCKQKTFPGTIKSSTQSYIKMSKGLILVTGVTGLIAGHVVDQLLTAGYRVRGTARGAKAKKLTETVKRPGLEFSQVDDLIDGDLTEALKGVSAIIHVASPTPGRASVQHTLNSAKEGTLHILREALKAGIERVVVTSTIGTFLAPDFGPAFTGQTFTSKDWSHASEEEAKEPGRSPFYVYLSSKYLAERALWEFVKAHPQLDVVTILPSYVFGPYAETYPRPITKENLGTNEVVYGIMKGPQIQAIPFVVHVHDAAKAHVLALDLPRNPGALERRYIVNGGNITWREAIDHLKITHPELNTPPSSEYPDIPGPPSVIDASDTITDLKFGKFIDVKQTIDDAVVALQEVEGSWS</sequence>
<dbReference type="PANTHER" id="PTHR10366">
    <property type="entry name" value="NAD DEPENDENT EPIMERASE/DEHYDRATASE"/>
    <property type="match status" value="1"/>
</dbReference>
<protein>
    <submittedName>
        <fullName evidence="4">Putative cinnamoyl-CoA reductase</fullName>
    </submittedName>
</protein>
<dbReference type="GO" id="GO:0016616">
    <property type="term" value="F:oxidoreductase activity, acting on the CH-OH group of donors, NAD or NADP as acceptor"/>
    <property type="evidence" value="ECO:0007669"/>
    <property type="project" value="TreeGrafter"/>
</dbReference>
<dbReference type="AlphaFoldDB" id="A0A678MY31"/>
<dbReference type="InterPro" id="IPR050425">
    <property type="entry name" value="NAD(P)_dehydrat-like"/>
</dbReference>
<name>A0A678MY31_TRIMT</name>
<keyword evidence="1" id="KW-0560">Oxidoreductase</keyword>
<evidence type="ECO:0000313" key="4">
    <source>
        <dbReference type="EMBL" id="ADR32207.1"/>
    </source>
</evidence>